<evidence type="ECO:0000256" key="1">
    <source>
        <dbReference type="ARBA" id="ARBA00022833"/>
    </source>
</evidence>
<dbReference type="STRING" id="443610.VE25_00855"/>
<keyword evidence="6" id="KW-1185">Reference proteome</keyword>
<dbReference type="SUPFAM" id="SSF51338">
    <property type="entry name" value="Composite domain of metallo-dependent hydrolases"/>
    <property type="match status" value="1"/>
</dbReference>
<dbReference type="AlphaFoldDB" id="A0A0F5FXW8"/>
<dbReference type="Pfam" id="PF12890">
    <property type="entry name" value="DHOase"/>
    <property type="match status" value="1"/>
</dbReference>
<evidence type="ECO:0000259" key="3">
    <source>
        <dbReference type="Pfam" id="PF07969"/>
    </source>
</evidence>
<dbReference type="GO" id="GO:0046872">
    <property type="term" value="F:metal ion binding"/>
    <property type="evidence" value="ECO:0007669"/>
    <property type="project" value="InterPro"/>
</dbReference>
<dbReference type="GO" id="GO:0006145">
    <property type="term" value="P:purine nucleobase catabolic process"/>
    <property type="evidence" value="ECO:0007669"/>
    <property type="project" value="TreeGrafter"/>
</dbReference>
<dbReference type="InterPro" id="IPR024403">
    <property type="entry name" value="DHOase_cat"/>
</dbReference>
<evidence type="ECO:0000313" key="5">
    <source>
        <dbReference type="EMBL" id="KKB13668.1"/>
    </source>
</evidence>
<dbReference type="GO" id="GO:0005737">
    <property type="term" value="C:cytoplasm"/>
    <property type="evidence" value="ECO:0007669"/>
    <property type="project" value="TreeGrafter"/>
</dbReference>
<dbReference type="CDD" id="cd01317">
    <property type="entry name" value="DHOase_IIa"/>
    <property type="match status" value="1"/>
</dbReference>
<name>A0A0F5FXW8_9HYPH</name>
<keyword evidence="1" id="KW-0862">Zinc</keyword>
<dbReference type="Gene3D" id="3.20.20.140">
    <property type="entry name" value="Metal-dependent hydrolases"/>
    <property type="match status" value="1"/>
</dbReference>
<dbReference type="InterPro" id="IPR011059">
    <property type="entry name" value="Metal-dep_hydrolase_composite"/>
</dbReference>
<organism evidence="5 6">
    <name type="scientific">Devosia geojensis</name>
    <dbReference type="NCBI Taxonomy" id="443610"/>
    <lineage>
        <taxon>Bacteria</taxon>
        <taxon>Pseudomonadati</taxon>
        <taxon>Pseudomonadota</taxon>
        <taxon>Alphaproteobacteria</taxon>
        <taxon>Hyphomicrobiales</taxon>
        <taxon>Devosiaceae</taxon>
        <taxon>Devosia</taxon>
    </lineage>
</organism>
<accession>A0A0F5FXW8</accession>
<dbReference type="Gene3D" id="2.30.40.10">
    <property type="entry name" value="Urease, subunit C, domain 1"/>
    <property type="match status" value="1"/>
</dbReference>
<feature type="domain" description="Dihydroorotase catalytic" evidence="4">
    <location>
        <begin position="54"/>
        <end position="240"/>
    </location>
</feature>
<dbReference type="GO" id="GO:0006221">
    <property type="term" value="P:pyrimidine nucleotide biosynthetic process"/>
    <property type="evidence" value="ECO:0007669"/>
    <property type="project" value="UniProtKB-KW"/>
</dbReference>
<gene>
    <name evidence="5" type="ORF">VE25_00855</name>
</gene>
<evidence type="ECO:0000313" key="6">
    <source>
        <dbReference type="Proteomes" id="UP000033632"/>
    </source>
</evidence>
<dbReference type="InterPro" id="IPR013108">
    <property type="entry name" value="Amidohydro_3"/>
</dbReference>
<dbReference type="EC" id="3.5.2.3" evidence="5"/>
<dbReference type="Pfam" id="PF07969">
    <property type="entry name" value="Amidohydro_3"/>
    <property type="match status" value="1"/>
</dbReference>
<feature type="domain" description="Amidohydrolase 3" evidence="3">
    <location>
        <begin position="345"/>
        <end position="425"/>
    </location>
</feature>
<dbReference type="PANTHER" id="PTHR43668:SF2">
    <property type="entry name" value="ALLANTOINASE"/>
    <property type="match status" value="1"/>
</dbReference>
<keyword evidence="5" id="KW-0378">Hydrolase</keyword>
<reference evidence="5 6" key="1">
    <citation type="submission" date="2015-03" db="EMBL/GenBank/DDBJ databases">
        <authorList>
            <person name="Hassan Y.I."/>
            <person name="Lepp D."/>
            <person name="Li X.-Z."/>
            <person name="Zhou T."/>
        </authorList>
    </citation>
    <scope>NUCLEOTIDE SEQUENCE [LARGE SCALE GENOMIC DNA]</scope>
    <source>
        <strain evidence="5 6">BD-c194</strain>
    </source>
</reference>
<dbReference type="InterPro" id="IPR004722">
    <property type="entry name" value="DHOase"/>
</dbReference>
<sequence length="433" mass="45819">MSALVITNARIVDPASMTDTRGAVLVEDGLISDIDTAGTPGAPQGAEIIDARGLVLAPGLIDMRVFVGEPGKEYRETLQSAGEAAAAGGVTSFVMMPDTTPAVDDGALVDFLVRRAEATSQVRVLPAAAITKGLAGAEITEFGLLQEAGAVCFSDGKQSIQSSALLRAAFTYAANFDMPVAHLPFDKGLTGDGVMNEGLFATILGLKGIPREAETIPLARDLQLALLTGVKYHAAQISTAGSVSLVREAKQKSNRVTAGVSINNLTLNENDVGRYRTYFKLATPLRTEDDRLAVIEGLRSGVIDTIHSDHDPQDTEVKRQPFAEASDGAIGLETLLAAALRLVHNGDVDLMTVLRAMTFRPAQILGLPTGRIARGAPADLVLVDLDYPWQVKETELRSRSRNTAFEGARLAGKAMRTIVGGKTVFELSEEALA</sequence>
<dbReference type="PATRIC" id="fig|443610.3.peg.2626"/>
<dbReference type="RefSeq" id="WP_046106683.1">
    <property type="nucleotide sequence ID" value="NZ_JZEX01000020.1"/>
</dbReference>
<dbReference type="GO" id="GO:0004151">
    <property type="term" value="F:dihydroorotase activity"/>
    <property type="evidence" value="ECO:0007669"/>
    <property type="project" value="UniProtKB-EC"/>
</dbReference>
<protein>
    <submittedName>
        <fullName evidence="5">Dihydroorotase</fullName>
        <ecNumber evidence="5">3.5.2.3</ecNumber>
    </submittedName>
</protein>
<dbReference type="InterPro" id="IPR050138">
    <property type="entry name" value="DHOase/Allantoinase_Hydrolase"/>
</dbReference>
<dbReference type="InterPro" id="IPR032466">
    <property type="entry name" value="Metal_Hydrolase"/>
</dbReference>
<dbReference type="GO" id="GO:0004038">
    <property type="term" value="F:allantoinase activity"/>
    <property type="evidence" value="ECO:0007669"/>
    <property type="project" value="TreeGrafter"/>
</dbReference>
<evidence type="ECO:0000259" key="4">
    <source>
        <dbReference type="Pfam" id="PF12890"/>
    </source>
</evidence>
<dbReference type="OrthoDB" id="9803027at2"/>
<dbReference type="Proteomes" id="UP000033632">
    <property type="component" value="Unassembled WGS sequence"/>
</dbReference>
<dbReference type="EMBL" id="JZEX01000020">
    <property type="protein sequence ID" value="KKB13668.1"/>
    <property type="molecule type" value="Genomic_DNA"/>
</dbReference>
<evidence type="ECO:0000256" key="2">
    <source>
        <dbReference type="ARBA" id="ARBA00022975"/>
    </source>
</evidence>
<proteinExistence type="predicted"/>
<comment type="caution">
    <text evidence="5">The sequence shown here is derived from an EMBL/GenBank/DDBJ whole genome shotgun (WGS) entry which is preliminary data.</text>
</comment>
<dbReference type="SUPFAM" id="SSF51556">
    <property type="entry name" value="Metallo-dependent hydrolases"/>
    <property type="match status" value="1"/>
</dbReference>
<dbReference type="PANTHER" id="PTHR43668">
    <property type="entry name" value="ALLANTOINASE"/>
    <property type="match status" value="1"/>
</dbReference>
<keyword evidence="2" id="KW-0665">Pyrimidine biosynthesis</keyword>
<dbReference type="NCBIfam" id="TIGR00857">
    <property type="entry name" value="pyrC_multi"/>
    <property type="match status" value="1"/>
</dbReference>